<feature type="region of interest" description="Disordered" evidence="15">
    <location>
        <begin position="443"/>
        <end position="498"/>
    </location>
</feature>
<dbReference type="InterPro" id="IPR007110">
    <property type="entry name" value="Ig-like_dom"/>
</dbReference>
<keyword evidence="8 16" id="KW-1133">Transmembrane helix</keyword>
<keyword evidence="7 16" id="KW-0812">Transmembrane</keyword>
<dbReference type="PANTHER" id="PTHR11100">
    <property type="entry name" value="HEREGULIN-NEUREGULIN FAMILY MEMBER"/>
    <property type="match status" value="1"/>
</dbReference>
<evidence type="ECO:0000256" key="8">
    <source>
        <dbReference type="ARBA" id="ARBA00022989"/>
    </source>
</evidence>
<feature type="region of interest" description="Disordered" evidence="15">
    <location>
        <begin position="400"/>
        <end position="426"/>
    </location>
</feature>
<evidence type="ECO:0000256" key="4">
    <source>
        <dbReference type="ARBA" id="ARBA00022475"/>
    </source>
</evidence>
<dbReference type="EMBL" id="HADY01008213">
    <property type="protein sequence ID" value="SBP46698.1"/>
    <property type="molecule type" value="Transcribed_RNA"/>
</dbReference>
<evidence type="ECO:0000256" key="2">
    <source>
        <dbReference type="ARBA" id="ARBA00004613"/>
    </source>
</evidence>
<dbReference type="InterPro" id="IPR036179">
    <property type="entry name" value="Ig-like_dom_sf"/>
</dbReference>
<evidence type="ECO:0000256" key="11">
    <source>
        <dbReference type="ARBA" id="ARBA00023157"/>
    </source>
</evidence>
<evidence type="ECO:0000256" key="9">
    <source>
        <dbReference type="ARBA" id="ARBA00023030"/>
    </source>
</evidence>
<comment type="caution">
    <text evidence="14">Lacks conserved residue(s) required for the propagation of feature annotation.</text>
</comment>
<evidence type="ECO:0000313" key="19">
    <source>
        <dbReference type="EMBL" id="SBP46698.1"/>
    </source>
</evidence>
<feature type="domain" description="Ig-like" evidence="18">
    <location>
        <begin position="194"/>
        <end position="287"/>
    </location>
</feature>
<dbReference type="InterPro" id="IPR000742">
    <property type="entry name" value="EGF"/>
</dbReference>
<dbReference type="InterPro" id="IPR003599">
    <property type="entry name" value="Ig_sub"/>
</dbReference>
<dbReference type="GO" id="GO:0007399">
    <property type="term" value="P:nervous system development"/>
    <property type="evidence" value="ECO:0007669"/>
    <property type="project" value="InterPro"/>
</dbReference>
<dbReference type="Gene3D" id="2.40.50.120">
    <property type="match status" value="1"/>
</dbReference>
<dbReference type="SUPFAM" id="SSF48726">
    <property type="entry name" value="Immunoglobulin"/>
    <property type="match status" value="1"/>
</dbReference>
<feature type="region of interest" description="Disordered" evidence="15">
    <location>
        <begin position="611"/>
        <end position="743"/>
    </location>
</feature>
<dbReference type="GO" id="GO:0003007">
    <property type="term" value="P:heart morphogenesis"/>
    <property type="evidence" value="ECO:0007669"/>
    <property type="project" value="UniProtKB-ARBA"/>
</dbReference>
<dbReference type="Pfam" id="PF02158">
    <property type="entry name" value="Neuregulin"/>
    <property type="match status" value="1"/>
</dbReference>
<keyword evidence="5" id="KW-0964">Secreted</keyword>
<dbReference type="Pfam" id="PF25518">
    <property type="entry name" value="NRG2_N"/>
    <property type="match status" value="1"/>
</dbReference>
<evidence type="ECO:0000259" key="18">
    <source>
        <dbReference type="PROSITE" id="PS50835"/>
    </source>
</evidence>
<comment type="similarity">
    <text evidence="3">Belongs to the neuregulin family.</text>
</comment>
<dbReference type="InterPro" id="IPR008993">
    <property type="entry name" value="TIMP-like_OB-fold"/>
</dbReference>
<dbReference type="InterPro" id="IPR013098">
    <property type="entry name" value="Ig_I-set"/>
</dbReference>
<evidence type="ECO:0000256" key="5">
    <source>
        <dbReference type="ARBA" id="ARBA00022525"/>
    </source>
</evidence>
<feature type="compositionally biased region" description="Polar residues" evidence="15">
    <location>
        <begin position="712"/>
        <end position="724"/>
    </location>
</feature>
<dbReference type="PROSITE" id="PS00022">
    <property type="entry name" value="EGF_1"/>
    <property type="match status" value="1"/>
</dbReference>
<evidence type="ECO:0000256" key="7">
    <source>
        <dbReference type="ARBA" id="ARBA00022692"/>
    </source>
</evidence>
<feature type="compositionally biased region" description="Polar residues" evidence="15">
    <location>
        <begin position="477"/>
        <end position="498"/>
    </location>
</feature>
<proteinExistence type="inferred from homology"/>
<comment type="subcellular location">
    <subcellularLocation>
        <location evidence="1">Cell membrane</location>
        <topology evidence="1">Single-pass type I membrane protein</topology>
    </subcellularLocation>
    <subcellularLocation>
        <location evidence="2">Secreted</location>
    </subcellularLocation>
</comment>
<feature type="compositionally biased region" description="Polar residues" evidence="15">
    <location>
        <begin position="624"/>
        <end position="638"/>
    </location>
</feature>
<protein>
    <submittedName>
        <fullName evidence="19">Neuregulin 2a</fullName>
    </submittedName>
</protein>
<dbReference type="GO" id="GO:0055013">
    <property type="term" value="P:cardiac muscle cell development"/>
    <property type="evidence" value="ECO:0007669"/>
    <property type="project" value="UniProtKB-ARBA"/>
</dbReference>
<evidence type="ECO:0000256" key="12">
    <source>
        <dbReference type="ARBA" id="ARBA00023180"/>
    </source>
</evidence>
<keyword evidence="12" id="KW-0325">Glycoprotein</keyword>
<keyword evidence="6 14" id="KW-0245">EGF-like domain</keyword>
<sequence length="805" mass="89695">MDSAGGAYPTVCRAAELLEPTCCVYIQPSSTVIAPQPREPCRNATSDHRAKAGGMRLDPVYFSMLFIGVSFACYSPSLNSLQDQAHLSAVVIEGKVQSTPGNASAEPYRVNVKVLDVWPRNSGGLEREQLVTVGEFGSEDPCTKVKKNHKYIFFMDPTDEPLVFRASFAPLDASGKNLKKDVGKILCEDCAAAPRLKPIKNPILVDEGSKLIVKCEATGSPVLTYTWFKDGNELKKNKKVKIRSNAKSSRVQISKAKLEDSGNYTCVVENKLGKDNSTGTVNVQSITTTLSPGSGHARKCNDTEKAFCVNGGDCYFIHGINQLSCKCPNAFTGDRCQTYVMAGFYQHLGIEFMEAEELYQKRVLTITGICVALLVLGILCVVAYCKTKKQRRQMHNHMRQNMCPEHPNRNLANGPNHPGPGPEEIPMVDYISKNVPATERIIRPATERSFPASQASSRSHNSSTRAHSSTQRHEEQTWSLQHSESFLSDSPGMMSSSVGTSKCSSPVCMEARARRAAHCAYSDPHRPGLQYGDSFDSLGDSPHSDRYVSALTTPARLSPVDFHYSLPPQVPTFQITSPNASHAMSLPPAVHNPYPPEDDQPLLRRYQVPLHDAQCQEPYRQQRRTYLSNSRGSLTSSPYRLAEEEDYETTQEYLSFREQPKTSRPSETGSRRWRRSRLNGHVAPRGYEASRDFGSRSCLTDSESEEDGESTPFLSMQNMNTEPSTIYRPVDSRTSHSSGRTASTTYPIGLFKRQQIQFLSPPTETVISLSLKDNNFNDKPLKKQQPFVLHRTKYFRLISIYFNFI</sequence>
<evidence type="ECO:0000256" key="15">
    <source>
        <dbReference type="SAM" id="MobiDB-lite"/>
    </source>
</evidence>
<evidence type="ECO:0000256" key="13">
    <source>
        <dbReference type="ARBA" id="ARBA00023319"/>
    </source>
</evidence>
<feature type="compositionally biased region" description="Low complexity" evidence="15">
    <location>
        <begin position="453"/>
        <end position="469"/>
    </location>
</feature>
<feature type="transmembrane region" description="Helical" evidence="16">
    <location>
        <begin position="363"/>
        <end position="385"/>
    </location>
</feature>
<evidence type="ECO:0000256" key="6">
    <source>
        <dbReference type="ARBA" id="ARBA00022536"/>
    </source>
</evidence>
<feature type="domain" description="EGF-like" evidence="17">
    <location>
        <begin position="296"/>
        <end position="337"/>
    </location>
</feature>
<dbReference type="InterPro" id="IPR040180">
    <property type="entry name" value="Neuregulin"/>
</dbReference>
<dbReference type="GO" id="GO:0008083">
    <property type="term" value="F:growth factor activity"/>
    <property type="evidence" value="ECO:0007669"/>
    <property type="project" value="UniProtKB-KW"/>
</dbReference>
<dbReference type="InterPro" id="IPR002154">
    <property type="entry name" value="Neuregulin_C"/>
</dbReference>
<reference evidence="19" key="2">
    <citation type="submission" date="2016-06" db="EMBL/GenBank/DDBJ databases">
        <title>The genome of a short-lived fish provides insights into sex chromosome evolution and the genetic control of aging.</title>
        <authorList>
            <person name="Reichwald K."/>
            <person name="Felder M."/>
            <person name="Petzold A."/>
            <person name="Koch P."/>
            <person name="Groth M."/>
            <person name="Platzer M."/>
        </authorList>
    </citation>
    <scope>NUCLEOTIDE SEQUENCE</scope>
    <source>
        <tissue evidence="19">Brain</tissue>
    </source>
</reference>
<dbReference type="Pfam" id="PF07679">
    <property type="entry name" value="I-set"/>
    <property type="match status" value="1"/>
</dbReference>
<dbReference type="InterPro" id="IPR003598">
    <property type="entry name" value="Ig_sub2"/>
</dbReference>
<evidence type="ECO:0000256" key="3">
    <source>
        <dbReference type="ARBA" id="ARBA00008216"/>
    </source>
</evidence>
<dbReference type="FunFam" id="2.10.25.10:FF:000116">
    <property type="entry name" value="pro-neuregulin-2, membrane-bound isoform"/>
    <property type="match status" value="1"/>
</dbReference>
<dbReference type="SMART" id="SM00409">
    <property type="entry name" value="IG"/>
    <property type="match status" value="1"/>
</dbReference>
<accession>A0A1A7ZWA8</accession>
<dbReference type="AlphaFoldDB" id="A0A1A7ZWA8"/>
<reference evidence="19" key="1">
    <citation type="submission" date="2016-05" db="EMBL/GenBank/DDBJ databases">
        <authorList>
            <person name="Lavstsen T."/>
            <person name="Jespersen J.S."/>
        </authorList>
    </citation>
    <scope>NUCLEOTIDE SEQUENCE</scope>
    <source>
        <tissue evidence="19">Brain</tissue>
    </source>
</reference>
<evidence type="ECO:0000256" key="10">
    <source>
        <dbReference type="ARBA" id="ARBA00023136"/>
    </source>
</evidence>
<name>A0A1A7ZWA8_NOTFU</name>
<dbReference type="Gene3D" id="2.10.25.10">
    <property type="entry name" value="Laminin"/>
    <property type="match status" value="1"/>
</dbReference>
<dbReference type="PANTHER" id="PTHR11100:SF24">
    <property type="entry name" value="PRO-NEUREGULIN-2, MEMBRANE-BOUND ISOFORM ISOFORM X1"/>
    <property type="match status" value="1"/>
</dbReference>
<dbReference type="InterPro" id="IPR057909">
    <property type="entry name" value="NRG2_N"/>
</dbReference>
<dbReference type="SMART" id="SM00408">
    <property type="entry name" value="IGc2"/>
    <property type="match status" value="1"/>
</dbReference>
<gene>
    <name evidence="19" type="primary">NRG2A</name>
</gene>
<dbReference type="GO" id="GO:0035556">
    <property type="term" value="P:intracellular signal transduction"/>
    <property type="evidence" value="ECO:0007669"/>
    <property type="project" value="TreeGrafter"/>
</dbReference>
<dbReference type="PROSITE" id="PS50026">
    <property type="entry name" value="EGF_3"/>
    <property type="match status" value="1"/>
</dbReference>
<keyword evidence="13" id="KW-0393">Immunoglobulin domain</keyword>
<dbReference type="InterPro" id="IPR013783">
    <property type="entry name" value="Ig-like_fold"/>
</dbReference>
<evidence type="ECO:0000256" key="16">
    <source>
        <dbReference type="SAM" id="Phobius"/>
    </source>
</evidence>
<organism evidence="19">
    <name type="scientific">Nothobranchius furzeri</name>
    <name type="common">Turquoise killifish</name>
    <dbReference type="NCBI Taxonomy" id="105023"/>
    <lineage>
        <taxon>Eukaryota</taxon>
        <taxon>Metazoa</taxon>
        <taxon>Chordata</taxon>
        <taxon>Craniata</taxon>
        <taxon>Vertebrata</taxon>
        <taxon>Euteleostomi</taxon>
        <taxon>Actinopterygii</taxon>
        <taxon>Neopterygii</taxon>
        <taxon>Teleostei</taxon>
        <taxon>Neoteleostei</taxon>
        <taxon>Acanthomorphata</taxon>
        <taxon>Ovalentaria</taxon>
        <taxon>Atherinomorphae</taxon>
        <taxon>Cyprinodontiformes</taxon>
        <taxon>Nothobranchiidae</taxon>
        <taxon>Nothobranchius</taxon>
    </lineage>
</organism>
<dbReference type="GO" id="GO:0005615">
    <property type="term" value="C:extracellular space"/>
    <property type="evidence" value="ECO:0007669"/>
    <property type="project" value="TreeGrafter"/>
</dbReference>
<feature type="disulfide bond" evidence="14">
    <location>
        <begin position="327"/>
        <end position="336"/>
    </location>
</feature>
<feature type="disulfide bond" evidence="14">
    <location>
        <begin position="308"/>
        <end position="325"/>
    </location>
</feature>
<dbReference type="Gene3D" id="2.60.40.10">
    <property type="entry name" value="Immunoglobulins"/>
    <property type="match status" value="1"/>
</dbReference>
<dbReference type="PROSITE" id="PS50835">
    <property type="entry name" value="IG_LIKE"/>
    <property type="match status" value="1"/>
</dbReference>
<evidence type="ECO:0000256" key="14">
    <source>
        <dbReference type="PROSITE-ProRule" id="PRU00076"/>
    </source>
</evidence>
<dbReference type="GO" id="GO:0005886">
    <property type="term" value="C:plasma membrane"/>
    <property type="evidence" value="ECO:0007669"/>
    <property type="project" value="UniProtKB-SubCell"/>
</dbReference>
<evidence type="ECO:0000259" key="17">
    <source>
        <dbReference type="PROSITE" id="PS50026"/>
    </source>
</evidence>
<dbReference type="SUPFAM" id="SSF57196">
    <property type="entry name" value="EGF/Laminin"/>
    <property type="match status" value="1"/>
</dbReference>
<keyword evidence="10 16" id="KW-0472">Membrane</keyword>
<evidence type="ECO:0000256" key="1">
    <source>
        <dbReference type="ARBA" id="ARBA00004251"/>
    </source>
</evidence>
<keyword evidence="4" id="KW-1003">Cell membrane</keyword>
<dbReference type="FunFam" id="2.60.40.10:FF:000107">
    <property type="entry name" value="Myosin, light chain kinase a"/>
    <property type="match status" value="1"/>
</dbReference>
<keyword evidence="9" id="KW-0339">Growth factor</keyword>
<keyword evidence="11 14" id="KW-1015">Disulfide bond</keyword>